<dbReference type="KEGG" id="oca:OCAR_4936"/>
<protein>
    <recommendedName>
        <fullName evidence="5">DUF459 domain-containing protein</fullName>
    </recommendedName>
</protein>
<feature type="signal peptide" evidence="2">
    <location>
        <begin position="1"/>
        <end position="34"/>
    </location>
</feature>
<evidence type="ECO:0000256" key="1">
    <source>
        <dbReference type="SAM" id="MobiDB-lite"/>
    </source>
</evidence>
<dbReference type="KEGG" id="ocg:OCA5_c30200"/>
<sequence>MRRWWQKIRREGALLAAFAVAGALAFGMAAPASAQLFDFGFGQRRPVPPRGVPQGGGGGGGFFPSFRDGFFGERAPPQQPAQPRVDYSRPPAPEKREVAADHNVLVIGDAMGDWLAYGLEDALSETPEIGIVRKAKTVSGLIRYQPKGEPSDWAAAAKDILATEQPDVIVVMLGLHDRVPIHEKVEKQDKDKKTKKGAKGKPDAKEADAKNAEAPADEKAAEAAPEPAASEDEEDAAPAERTAPAANGIANFRDPRWVELYNRKIAELIGILKAKGVPVLWVGLPAVRGTKSTSDMLFLDSLYRDAAGKAGVTYVDVWDGFVDDAGRYIQQGPDFEGQIRRLRSYDGVFFTKAGARKLAHYTEREIRRVLASRSAPLALPDEAPDNSVSVKPGTVGPRPLVGPVVPLVASSVNSDELLGGAGSRPAAVDALAARTLVKGEALSPPAGRADDFSWPRREIGMLEAPPTPPGGNLADLGSDKPTAPKPKKRAPQATATGGPFDSNRPQPQRPRAPIAPSSASSGFFFLFR</sequence>
<dbReference type="Proteomes" id="UP000007730">
    <property type="component" value="Chromosome"/>
</dbReference>
<keyword evidence="4" id="KW-1185">Reference proteome</keyword>
<evidence type="ECO:0008006" key="5">
    <source>
        <dbReference type="Google" id="ProtNLM"/>
    </source>
</evidence>
<dbReference type="SUPFAM" id="SSF52266">
    <property type="entry name" value="SGNH hydrolase"/>
    <property type="match status" value="1"/>
</dbReference>
<reference evidence="3 4" key="1">
    <citation type="journal article" date="2011" name="J. Bacteriol.">
        <title>Complete genome sequences of the chemolithoautotrophic Oligotropha carboxidovorans strains OM4 and OM5.</title>
        <authorList>
            <person name="Volland S."/>
            <person name="Rachinger M."/>
            <person name="Strittmatter A."/>
            <person name="Daniel R."/>
            <person name="Gottschalk G."/>
            <person name="Meyer O."/>
        </authorList>
    </citation>
    <scope>NUCLEOTIDE SEQUENCE [LARGE SCALE GENOMIC DNA]</scope>
    <source>
        <strain evidence="4">ATCC 49405 / DSM 1227 / KCTC 32145 / OM5</strain>
    </source>
</reference>
<dbReference type="InterPro" id="IPR036514">
    <property type="entry name" value="SGNH_hydro_sf"/>
</dbReference>
<proteinExistence type="predicted"/>
<feature type="region of interest" description="Disordered" evidence="1">
    <location>
        <begin position="460"/>
        <end position="522"/>
    </location>
</feature>
<dbReference type="PATRIC" id="fig|504832.7.peg.3183"/>
<evidence type="ECO:0000256" key="2">
    <source>
        <dbReference type="SAM" id="SignalP"/>
    </source>
</evidence>
<feature type="chain" id="PRO_5002846934" description="DUF459 domain-containing protein" evidence="2">
    <location>
        <begin position="35"/>
        <end position="528"/>
    </location>
</feature>
<evidence type="ECO:0000313" key="4">
    <source>
        <dbReference type="Proteomes" id="UP000007730"/>
    </source>
</evidence>
<name>B6JAZ9_AFIC5</name>
<gene>
    <name evidence="3" type="ordered locus">OCA5_c30200</name>
</gene>
<dbReference type="Gene3D" id="3.40.50.1110">
    <property type="entry name" value="SGNH hydrolase"/>
    <property type="match status" value="1"/>
</dbReference>
<dbReference type="CDD" id="cd01829">
    <property type="entry name" value="SGNH_hydrolase_peri2"/>
    <property type="match status" value="1"/>
</dbReference>
<dbReference type="STRING" id="504832.OCA5_c30200"/>
<dbReference type="OrthoDB" id="9805649at2"/>
<feature type="compositionally biased region" description="Low complexity" evidence="1">
    <location>
        <begin position="491"/>
        <end position="521"/>
    </location>
</feature>
<dbReference type="InterPro" id="IPR007407">
    <property type="entry name" value="DUF459"/>
</dbReference>
<feature type="region of interest" description="Disordered" evidence="1">
    <location>
        <begin position="72"/>
        <end position="93"/>
    </location>
</feature>
<dbReference type="GO" id="GO:0016788">
    <property type="term" value="F:hydrolase activity, acting on ester bonds"/>
    <property type="evidence" value="ECO:0007669"/>
    <property type="project" value="UniProtKB-ARBA"/>
</dbReference>
<dbReference type="Pfam" id="PF04311">
    <property type="entry name" value="DUF459"/>
    <property type="match status" value="2"/>
</dbReference>
<accession>B6JAZ9</accession>
<dbReference type="AlphaFoldDB" id="B6JAZ9"/>
<dbReference type="EMBL" id="CP002826">
    <property type="protein sequence ID" value="AEI07704.1"/>
    <property type="molecule type" value="Genomic_DNA"/>
</dbReference>
<dbReference type="RefSeq" id="WP_012562103.1">
    <property type="nucleotide sequence ID" value="NC_011386.1"/>
</dbReference>
<keyword evidence="2" id="KW-0732">Signal</keyword>
<evidence type="ECO:0000313" key="3">
    <source>
        <dbReference type="EMBL" id="AEI07704.1"/>
    </source>
</evidence>
<feature type="region of interest" description="Disordered" evidence="1">
    <location>
        <begin position="182"/>
        <end position="247"/>
    </location>
</feature>
<feature type="compositionally biased region" description="Basic and acidic residues" evidence="1">
    <location>
        <begin position="182"/>
        <end position="192"/>
    </location>
</feature>
<feature type="compositionally biased region" description="Basic and acidic residues" evidence="1">
    <location>
        <begin position="200"/>
        <end position="221"/>
    </location>
</feature>
<dbReference type="eggNOG" id="COG2845">
    <property type="taxonomic scope" value="Bacteria"/>
</dbReference>
<dbReference type="HOGENOM" id="CLU_497705_0_0_5"/>
<organism evidence="3 4">
    <name type="scientific">Afipia carboxidovorans (strain ATCC 49405 / DSM 1227 / KCTC 32145 / OM5)</name>
    <name type="common">Oligotropha carboxidovorans</name>
    <dbReference type="NCBI Taxonomy" id="504832"/>
    <lineage>
        <taxon>Bacteria</taxon>
        <taxon>Pseudomonadati</taxon>
        <taxon>Pseudomonadota</taxon>
        <taxon>Alphaproteobacteria</taxon>
        <taxon>Hyphomicrobiales</taxon>
        <taxon>Nitrobacteraceae</taxon>
        <taxon>Afipia</taxon>
    </lineage>
</organism>